<accession>A0A6A6TZV9</accession>
<dbReference type="OrthoDB" id="9049620at2759"/>
<evidence type="ECO:0000256" key="16">
    <source>
        <dbReference type="PROSITE-ProRule" id="PRU00175"/>
    </source>
</evidence>
<evidence type="ECO:0000256" key="1">
    <source>
        <dbReference type="ARBA" id="ARBA00000900"/>
    </source>
</evidence>
<evidence type="ECO:0000256" key="8">
    <source>
        <dbReference type="ARBA" id="ARBA00022723"/>
    </source>
</evidence>
<dbReference type="SUPFAM" id="SSF57850">
    <property type="entry name" value="RING/U-box"/>
    <property type="match status" value="1"/>
</dbReference>
<dbReference type="InterPro" id="IPR039577">
    <property type="entry name" value="Rad18"/>
</dbReference>
<feature type="domain" description="SAP" evidence="20">
    <location>
        <begin position="311"/>
        <end position="345"/>
    </location>
</feature>
<keyword evidence="15 17" id="KW-0539">Nucleus</keyword>
<evidence type="ECO:0000256" key="17">
    <source>
        <dbReference type="RuleBase" id="RU368093"/>
    </source>
</evidence>
<dbReference type="PROSITE" id="PS00518">
    <property type="entry name" value="ZF_RING_1"/>
    <property type="match status" value="1"/>
</dbReference>
<dbReference type="PANTHER" id="PTHR14134:SF2">
    <property type="entry name" value="E3 UBIQUITIN-PROTEIN LIGASE RAD18"/>
    <property type="match status" value="1"/>
</dbReference>
<evidence type="ECO:0000256" key="13">
    <source>
        <dbReference type="ARBA" id="ARBA00023125"/>
    </source>
</evidence>
<dbReference type="GO" id="GO:0097505">
    <property type="term" value="C:Rad6-Rad18 complex"/>
    <property type="evidence" value="ECO:0007669"/>
    <property type="project" value="TreeGrafter"/>
</dbReference>
<feature type="compositionally biased region" description="Basic and acidic residues" evidence="18">
    <location>
        <begin position="530"/>
        <end position="541"/>
    </location>
</feature>
<gene>
    <name evidence="21" type="ORF">BT63DRAFT_459477</name>
</gene>
<organism evidence="21 22">
    <name type="scientific">Microthyrium microscopicum</name>
    <dbReference type="NCBI Taxonomy" id="703497"/>
    <lineage>
        <taxon>Eukaryota</taxon>
        <taxon>Fungi</taxon>
        <taxon>Dikarya</taxon>
        <taxon>Ascomycota</taxon>
        <taxon>Pezizomycotina</taxon>
        <taxon>Dothideomycetes</taxon>
        <taxon>Dothideomycetes incertae sedis</taxon>
        <taxon>Microthyriales</taxon>
        <taxon>Microthyriaceae</taxon>
        <taxon>Microthyrium</taxon>
    </lineage>
</organism>
<comment type="function">
    <text evidence="17">E3 RING-finger protein, member of the UBC2/RAD6 epistasis group. Associates to the E2 ubiquitin conjugating enzyme UBC2/RAD6 to form the UBC2-RAD18 ubiquitin ligase complex involved in postreplicative repair (PRR) of damaged DNA.</text>
</comment>
<keyword evidence="10 16" id="KW-0863">Zinc-finger</keyword>
<evidence type="ECO:0000256" key="18">
    <source>
        <dbReference type="SAM" id="MobiDB-lite"/>
    </source>
</evidence>
<keyword evidence="14 17" id="KW-0234">DNA repair</keyword>
<keyword evidence="12 17" id="KW-0862">Zinc</keyword>
<proteinExistence type="inferred from homology"/>
<evidence type="ECO:0000256" key="15">
    <source>
        <dbReference type="ARBA" id="ARBA00023242"/>
    </source>
</evidence>
<dbReference type="GO" id="GO:0006513">
    <property type="term" value="P:protein monoubiquitination"/>
    <property type="evidence" value="ECO:0007669"/>
    <property type="project" value="InterPro"/>
</dbReference>
<evidence type="ECO:0000259" key="20">
    <source>
        <dbReference type="PROSITE" id="PS50800"/>
    </source>
</evidence>
<evidence type="ECO:0000256" key="3">
    <source>
        <dbReference type="ARBA" id="ARBA00004906"/>
    </source>
</evidence>
<keyword evidence="9 17" id="KW-0227">DNA damage</keyword>
<dbReference type="Gene3D" id="3.30.40.10">
    <property type="entry name" value="Zinc/RING finger domain, C3HC4 (zinc finger)"/>
    <property type="match status" value="1"/>
</dbReference>
<dbReference type="InterPro" id="IPR004580">
    <property type="entry name" value="Rad18_fungi"/>
</dbReference>
<keyword evidence="8 17" id="KW-0479">Metal-binding</keyword>
<evidence type="ECO:0000256" key="10">
    <source>
        <dbReference type="ARBA" id="ARBA00022771"/>
    </source>
</evidence>
<comment type="subcellular location">
    <subcellularLocation>
        <location evidence="2 17">Nucleus</location>
    </subcellularLocation>
</comment>
<dbReference type="GO" id="GO:0006301">
    <property type="term" value="P:DNA damage tolerance"/>
    <property type="evidence" value="ECO:0007669"/>
    <property type="project" value="InterPro"/>
</dbReference>
<dbReference type="AlphaFoldDB" id="A0A6A6TZV9"/>
<evidence type="ECO:0000256" key="4">
    <source>
        <dbReference type="ARBA" id="ARBA00009506"/>
    </source>
</evidence>
<keyword evidence="7 17" id="KW-0808">Transferase</keyword>
<reference evidence="21" key="1">
    <citation type="journal article" date="2020" name="Stud. Mycol.">
        <title>101 Dothideomycetes genomes: a test case for predicting lifestyles and emergence of pathogens.</title>
        <authorList>
            <person name="Haridas S."/>
            <person name="Albert R."/>
            <person name="Binder M."/>
            <person name="Bloem J."/>
            <person name="Labutti K."/>
            <person name="Salamov A."/>
            <person name="Andreopoulos B."/>
            <person name="Baker S."/>
            <person name="Barry K."/>
            <person name="Bills G."/>
            <person name="Bluhm B."/>
            <person name="Cannon C."/>
            <person name="Castanera R."/>
            <person name="Culley D."/>
            <person name="Daum C."/>
            <person name="Ezra D."/>
            <person name="Gonzalez J."/>
            <person name="Henrissat B."/>
            <person name="Kuo A."/>
            <person name="Liang C."/>
            <person name="Lipzen A."/>
            <person name="Lutzoni F."/>
            <person name="Magnuson J."/>
            <person name="Mondo S."/>
            <person name="Nolan M."/>
            <person name="Ohm R."/>
            <person name="Pangilinan J."/>
            <person name="Park H.-J."/>
            <person name="Ramirez L."/>
            <person name="Alfaro M."/>
            <person name="Sun H."/>
            <person name="Tritt A."/>
            <person name="Yoshinaga Y."/>
            <person name="Zwiers L.-H."/>
            <person name="Turgeon B."/>
            <person name="Goodwin S."/>
            <person name="Spatafora J."/>
            <person name="Crous P."/>
            <person name="Grigoriev I."/>
        </authorList>
    </citation>
    <scope>NUCLEOTIDE SEQUENCE</scope>
    <source>
        <strain evidence="21">CBS 115976</strain>
    </source>
</reference>
<dbReference type="GO" id="GO:0006281">
    <property type="term" value="P:DNA repair"/>
    <property type="evidence" value="ECO:0007669"/>
    <property type="project" value="UniProtKB-KW"/>
</dbReference>
<dbReference type="GO" id="GO:0061630">
    <property type="term" value="F:ubiquitin protein ligase activity"/>
    <property type="evidence" value="ECO:0007669"/>
    <property type="project" value="UniProtKB-UniRule"/>
</dbReference>
<feature type="compositionally biased region" description="Polar residues" evidence="18">
    <location>
        <begin position="265"/>
        <end position="290"/>
    </location>
</feature>
<evidence type="ECO:0000313" key="22">
    <source>
        <dbReference type="Proteomes" id="UP000799302"/>
    </source>
</evidence>
<feature type="domain" description="RING-type" evidence="19">
    <location>
        <begin position="41"/>
        <end position="78"/>
    </location>
</feature>
<feature type="region of interest" description="Disordered" evidence="18">
    <location>
        <begin position="247"/>
        <end position="303"/>
    </location>
</feature>
<comment type="catalytic activity">
    <reaction evidence="1 17">
        <text>S-ubiquitinyl-[E2 ubiquitin-conjugating enzyme]-L-cysteine + [acceptor protein]-L-lysine = [E2 ubiquitin-conjugating enzyme]-L-cysteine + N(6)-ubiquitinyl-[acceptor protein]-L-lysine.</text>
        <dbReference type="EC" id="2.3.2.27"/>
    </reaction>
</comment>
<dbReference type="Pfam" id="PF13923">
    <property type="entry name" value="zf-C3HC4_2"/>
    <property type="match status" value="1"/>
</dbReference>
<evidence type="ECO:0000256" key="12">
    <source>
        <dbReference type="ARBA" id="ARBA00022833"/>
    </source>
</evidence>
<dbReference type="SMART" id="SM00513">
    <property type="entry name" value="SAP"/>
    <property type="match status" value="1"/>
</dbReference>
<dbReference type="SMART" id="SM00184">
    <property type="entry name" value="RING"/>
    <property type="match status" value="1"/>
</dbReference>
<dbReference type="EMBL" id="MU004241">
    <property type="protein sequence ID" value="KAF2664861.1"/>
    <property type="molecule type" value="Genomic_DNA"/>
</dbReference>
<dbReference type="PROSITE" id="PS50089">
    <property type="entry name" value="ZF_RING_2"/>
    <property type="match status" value="1"/>
</dbReference>
<dbReference type="UniPathway" id="UPA00143"/>
<dbReference type="PANTHER" id="PTHR14134">
    <property type="entry name" value="E3 UBIQUITIN-PROTEIN LIGASE RAD18"/>
    <property type="match status" value="1"/>
</dbReference>
<feature type="compositionally biased region" description="Polar residues" evidence="18">
    <location>
        <begin position="450"/>
        <end position="461"/>
    </location>
</feature>
<evidence type="ECO:0000313" key="21">
    <source>
        <dbReference type="EMBL" id="KAF2664861.1"/>
    </source>
</evidence>
<evidence type="ECO:0000256" key="6">
    <source>
        <dbReference type="ARBA" id="ARBA00015551"/>
    </source>
</evidence>
<keyword evidence="22" id="KW-1185">Reference proteome</keyword>
<dbReference type="NCBIfam" id="TIGR00599">
    <property type="entry name" value="rad18"/>
    <property type="match status" value="1"/>
</dbReference>
<dbReference type="GO" id="GO:0003697">
    <property type="term" value="F:single-stranded DNA binding"/>
    <property type="evidence" value="ECO:0007669"/>
    <property type="project" value="UniProtKB-UniRule"/>
</dbReference>
<keyword evidence="11 17" id="KW-0833">Ubl conjugation pathway</keyword>
<comment type="similarity">
    <text evidence="4 17">Belongs to the RAD18 family.</text>
</comment>
<dbReference type="GO" id="GO:0005634">
    <property type="term" value="C:nucleus"/>
    <property type="evidence" value="ECO:0007669"/>
    <property type="project" value="UniProtKB-SubCell"/>
</dbReference>
<dbReference type="InterPro" id="IPR013083">
    <property type="entry name" value="Znf_RING/FYVE/PHD"/>
</dbReference>
<comment type="subunit">
    <text evidence="17">Interacts with E2 UBC2, forming a complex with ubiquitin ligase activity.</text>
</comment>
<dbReference type="InterPro" id="IPR003034">
    <property type="entry name" value="SAP_dom"/>
</dbReference>
<dbReference type="InterPro" id="IPR001841">
    <property type="entry name" value="Znf_RING"/>
</dbReference>
<dbReference type="EC" id="2.3.2.27" evidence="5 17"/>
<comment type="pathway">
    <text evidence="3 17">Protein modification; protein ubiquitination.</text>
</comment>
<sequence length="541" mass="59945">MAQSGSAMEVPADFTAPEDFLGDGRTPLATVLSDMDRVTRCMICGEFYTQPTITACSHTYCALCIRQAATNTGVCPTDGKKIDKSALRKNWVVTEVVARWKECRPQLLALIERAKTLEAKLLEAHEPMSNSEPAAANTEPALPTSTESSGRKKRQFDQVDPKNAAQPRRLRSFGPDKPSIYYKEVNGESVLHESDDEHMPDVLDPPLEDKFDPAKATAACPCCNERMKPEEVFDHLDFCEANGKAPRPALPPPASHAQPSYHALSKQTAAGSSRQSQSSNTAPLTAPGNSTKRRRIAASPPRLQPIGQLNYNLLTLPSLRKKLNELGIHSNGSKQLLERRHRYYVDLYNTNVDADEPRKPKDLMRDMEVWERTQGGMAKSKPNEVMQKDFNRDNYSAANNNQFKDLISQARAKMAATKQPKAETRPPENIPESSTPPGTPQVAPGYLGISNGTGSGSTHVNSSHKEQQQRETTPAKAMFISAVETTNNDLYAPRSPRAQQQQQQQQWTNNYPPSSQQARSIPMFQLPGDPIKDFDYSTETK</sequence>
<evidence type="ECO:0000256" key="5">
    <source>
        <dbReference type="ARBA" id="ARBA00012483"/>
    </source>
</evidence>
<feature type="region of interest" description="Disordered" evidence="18">
    <location>
        <begin position="486"/>
        <end position="541"/>
    </location>
</feature>
<protein>
    <recommendedName>
        <fullName evidence="6 17">Postreplication repair E3 ubiquitin-protein ligase RAD18</fullName>
        <ecNumber evidence="5 17">2.3.2.27</ecNumber>
    </recommendedName>
    <alternativeName>
        <fullName evidence="17">RING-type E3 ubiquitin transferase RAD18</fullName>
    </alternativeName>
</protein>
<evidence type="ECO:0000256" key="2">
    <source>
        <dbReference type="ARBA" id="ARBA00004123"/>
    </source>
</evidence>
<name>A0A6A6TZV9_9PEZI</name>
<dbReference type="InterPro" id="IPR017907">
    <property type="entry name" value="Znf_RING_CS"/>
</dbReference>
<dbReference type="GO" id="GO:0008270">
    <property type="term" value="F:zinc ion binding"/>
    <property type="evidence" value="ECO:0007669"/>
    <property type="project" value="UniProtKB-KW"/>
</dbReference>
<evidence type="ECO:0000256" key="9">
    <source>
        <dbReference type="ARBA" id="ARBA00022763"/>
    </source>
</evidence>
<dbReference type="PROSITE" id="PS50800">
    <property type="entry name" value="SAP"/>
    <property type="match status" value="1"/>
</dbReference>
<dbReference type="Proteomes" id="UP000799302">
    <property type="component" value="Unassembled WGS sequence"/>
</dbReference>
<evidence type="ECO:0000256" key="7">
    <source>
        <dbReference type="ARBA" id="ARBA00022679"/>
    </source>
</evidence>
<feature type="region of interest" description="Disordered" evidence="18">
    <location>
        <begin position="126"/>
        <end position="180"/>
    </location>
</feature>
<feature type="compositionally biased region" description="Polar residues" evidence="18">
    <location>
        <begin position="507"/>
        <end position="519"/>
    </location>
</feature>
<feature type="region of interest" description="Disordered" evidence="18">
    <location>
        <begin position="411"/>
        <end position="474"/>
    </location>
</feature>
<evidence type="ECO:0000256" key="14">
    <source>
        <dbReference type="ARBA" id="ARBA00023204"/>
    </source>
</evidence>
<evidence type="ECO:0000256" key="11">
    <source>
        <dbReference type="ARBA" id="ARBA00022786"/>
    </source>
</evidence>
<dbReference type="FunFam" id="3.30.40.10:FF:000172">
    <property type="entry name" value="E3 ubiquitin-protein ligase RAD18"/>
    <property type="match status" value="1"/>
</dbReference>
<keyword evidence="13 17" id="KW-0238">DNA-binding</keyword>
<evidence type="ECO:0000259" key="19">
    <source>
        <dbReference type="PROSITE" id="PS50089"/>
    </source>
</evidence>